<dbReference type="CDD" id="cd05466">
    <property type="entry name" value="PBP2_LTTR_substrate"/>
    <property type="match status" value="1"/>
</dbReference>
<organism evidence="6 7">
    <name type="scientific">Parachitinimonas caeni</name>
    <dbReference type="NCBI Taxonomy" id="3031301"/>
    <lineage>
        <taxon>Bacteria</taxon>
        <taxon>Pseudomonadati</taxon>
        <taxon>Pseudomonadota</taxon>
        <taxon>Betaproteobacteria</taxon>
        <taxon>Neisseriales</taxon>
        <taxon>Chitinibacteraceae</taxon>
        <taxon>Parachitinimonas</taxon>
    </lineage>
</organism>
<dbReference type="Gene3D" id="1.10.10.10">
    <property type="entry name" value="Winged helix-like DNA-binding domain superfamily/Winged helix DNA-binding domain"/>
    <property type="match status" value="1"/>
</dbReference>
<evidence type="ECO:0000259" key="5">
    <source>
        <dbReference type="PROSITE" id="PS50931"/>
    </source>
</evidence>
<keyword evidence="2" id="KW-0805">Transcription regulation</keyword>
<dbReference type="InterPro" id="IPR036388">
    <property type="entry name" value="WH-like_DNA-bd_sf"/>
</dbReference>
<sequence>MAIDLLDLQLLVDVDERGSFSQAAAVRGWSQPQVSQRIAMLEAELGVALFKRHRRGASLTPAGEVYIEAARRALAELDSGRLAIQGAAALPVANIACLPSLASVIFGPLLAALAEAPMEIHCKSDHSPAIMEQLLLGELQVGFVLNRPAVAGIQLELLARSPIVAVVAPRHALAQAGGLSLRDVAPYRISPQRWGDECDELVRQIRACRASPQPLHLNQPSVAARELALEHDFVVFMPEVCVLRELQAGALVKLRLADLPVWCWEVMMAYRTGKRPDFARDEVLAAARAIGGGWRRALSM</sequence>
<reference evidence="6" key="1">
    <citation type="submission" date="2023-03" db="EMBL/GenBank/DDBJ databases">
        <title>Chitinimonas shenzhenensis gen. nov., sp. nov., a novel member of family Burkholderiaceae isolated from activated sludge collected in Shen Zhen, China.</title>
        <authorList>
            <person name="Wang X."/>
        </authorList>
    </citation>
    <scope>NUCLEOTIDE SEQUENCE</scope>
    <source>
        <strain evidence="6">DQS-5</strain>
    </source>
</reference>
<keyword evidence="7" id="KW-1185">Reference proteome</keyword>
<dbReference type="RefSeq" id="WP_284101286.1">
    <property type="nucleotide sequence ID" value="NZ_JARRAF010000014.1"/>
</dbReference>
<comment type="caution">
    <text evidence="6">The sequence shown here is derived from an EMBL/GenBank/DDBJ whole genome shotgun (WGS) entry which is preliminary data.</text>
</comment>
<evidence type="ECO:0000313" key="6">
    <source>
        <dbReference type="EMBL" id="MDK2124972.1"/>
    </source>
</evidence>
<keyword evidence="3" id="KW-0238">DNA-binding</keyword>
<comment type="similarity">
    <text evidence="1">Belongs to the LysR transcriptional regulatory family.</text>
</comment>
<accession>A0ABT7DY23</accession>
<evidence type="ECO:0000256" key="4">
    <source>
        <dbReference type="ARBA" id="ARBA00023163"/>
    </source>
</evidence>
<dbReference type="SUPFAM" id="SSF46785">
    <property type="entry name" value="Winged helix' DNA-binding domain"/>
    <property type="match status" value="1"/>
</dbReference>
<name>A0ABT7DY23_9NEIS</name>
<dbReference type="PRINTS" id="PR00039">
    <property type="entry name" value="HTHLYSR"/>
</dbReference>
<keyword evidence="4" id="KW-0804">Transcription</keyword>
<dbReference type="InterPro" id="IPR005119">
    <property type="entry name" value="LysR_subst-bd"/>
</dbReference>
<dbReference type="InterPro" id="IPR000847">
    <property type="entry name" value="LysR_HTH_N"/>
</dbReference>
<dbReference type="PANTHER" id="PTHR30126">
    <property type="entry name" value="HTH-TYPE TRANSCRIPTIONAL REGULATOR"/>
    <property type="match status" value="1"/>
</dbReference>
<evidence type="ECO:0000256" key="2">
    <source>
        <dbReference type="ARBA" id="ARBA00023015"/>
    </source>
</evidence>
<dbReference type="Gene3D" id="3.40.190.10">
    <property type="entry name" value="Periplasmic binding protein-like II"/>
    <property type="match status" value="2"/>
</dbReference>
<evidence type="ECO:0000256" key="3">
    <source>
        <dbReference type="ARBA" id="ARBA00023125"/>
    </source>
</evidence>
<feature type="domain" description="HTH lysR-type" evidence="5">
    <location>
        <begin position="3"/>
        <end position="60"/>
    </location>
</feature>
<proteinExistence type="inferred from homology"/>
<dbReference type="PANTHER" id="PTHR30126:SF40">
    <property type="entry name" value="HTH-TYPE TRANSCRIPTIONAL REGULATOR GLTR"/>
    <property type="match status" value="1"/>
</dbReference>
<protein>
    <submittedName>
        <fullName evidence="6">LysR family transcriptional regulator</fullName>
    </submittedName>
</protein>
<dbReference type="InterPro" id="IPR036390">
    <property type="entry name" value="WH_DNA-bd_sf"/>
</dbReference>
<dbReference type="Pfam" id="PF00126">
    <property type="entry name" value="HTH_1"/>
    <property type="match status" value="1"/>
</dbReference>
<dbReference type="SUPFAM" id="SSF53850">
    <property type="entry name" value="Periplasmic binding protein-like II"/>
    <property type="match status" value="1"/>
</dbReference>
<dbReference type="Pfam" id="PF03466">
    <property type="entry name" value="LysR_substrate"/>
    <property type="match status" value="1"/>
</dbReference>
<dbReference type="PROSITE" id="PS50931">
    <property type="entry name" value="HTH_LYSR"/>
    <property type="match status" value="1"/>
</dbReference>
<dbReference type="Proteomes" id="UP001172778">
    <property type="component" value="Unassembled WGS sequence"/>
</dbReference>
<dbReference type="EMBL" id="JARRAF010000014">
    <property type="protein sequence ID" value="MDK2124972.1"/>
    <property type="molecule type" value="Genomic_DNA"/>
</dbReference>
<gene>
    <name evidence="6" type="ORF">PZA18_13035</name>
</gene>
<evidence type="ECO:0000256" key="1">
    <source>
        <dbReference type="ARBA" id="ARBA00009437"/>
    </source>
</evidence>
<evidence type="ECO:0000313" key="7">
    <source>
        <dbReference type="Proteomes" id="UP001172778"/>
    </source>
</evidence>